<dbReference type="AlphaFoldDB" id="A0A1E4TGJ7"/>
<gene>
    <name evidence="1" type="ORF">CANCADRAFT_31677</name>
</gene>
<evidence type="ECO:0000313" key="2">
    <source>
        <dbReference type="Proteomes" id="UP000095023"/>
    </source>
</evidence>
<evidence type="ECO:0000313" key="1">
    <source>
        <dbReference type="EMBL" id="ODV90833.1"/>
    </source>
</evidence>
<sequence length="125" mass="14443">MNYSYEPHFEDISDVSMNDYVLTPKLHPRMKHAMLDSPGNISLSPTVLRSWFPLSERDNTSNIQSPIRKFVSPSRLYKSPEPKANVADISVRPRSKQIEVMIHTKLAKEHTEIAEFLELEMRFGV</sequence>
<dbReference type="Proteomes" id="UP000095023">
    <property type="component" value="Unassembled WGS sequence"/>
</dbReference>
<name>A0A1E4TGJ7_9ASCO</name>
<dbReference type="EMBL" id="KV453842">
    <property type="protein sequence ID" value="ODV90833.1"/>
    <property type="molecule type" value="Genomic_DNA"/>
</dbReference>
<reference evidence="2" key="1">
    <citation type="submission" date="2016-02" db="EMBL/GenBank/DDBJ databases">
        <title>Comparative genomics of biotechnologically important yeasts.</title>
        <authorList>
            <consortium name="DOE Joint Genome Institute"/>
            <person name="Riley R."/>
            <person name="Haridas S."/>
            <person name="Wolfe K.H."/>
            <person name="Lopes M.R."/>
            <person name="Hittinger C.T."/>
            <person name="Goker M."/>
            <person name="Salamov A."/>
            <person name="Wisecaver J."/>
            <person name="Long T.M."/>
            <person name="Aerts A.L."/>
            <person name="Barry K."/>
            <person name="Choi C."/>
            <person name="Clum A."/>
            <person name="Coughlan A.Y."/>
            <person name="Deshpande S."/>
            <person name="Douglass A.P."/>
            <person name="Hanson S.J."/>
            <person name="Klenk H.-P."/>
            <person name="Labutti K."/>
            <person name="Lapidus A."/>
            <person name="Lindquist E."/>
            <person name="Lipzen A."/>
            <person name="Meier-Kolthoff J.P."/>
            <person name="Ohm R.A."/>
            <person name="Otillar R.P."/>
            <person name="Pangilinan J."/>
            <person name="Peng Y."/>
            <person name="Rokas A."/>
            <person name="Rosa C.A."/>
            <person name="Scheuner C."/>
            <person name="Sibirny A.A."/>
            <person name="Slot J.C."/>
            <person name="Stielow J.B."/>
            <person name="Sun H."/>
            <person name="Kurtzman C.P."/>
            <person name="Blackwell M."/>
            <person name="Jeffries T.W."/>
            <person name="Grigoriev I.V."/>
        </authorList>
    </citation>
    <scope>NUCLEOTIDE SEQUENCE [LARGE SCALE GENOMIC DNA]</scope>
    <source>
        <strain evidence="2">NRRL Y-17796</strain>
    </source>
</reference>
<protein>
    <submittedName>
        <fullName evidence="1">Uncharacterized protein</fullName>
    </submittedName>
</protein>
<accession>A0A1E4TGJ7</accession>
<keyword evidence="2" id="KW-1185">Reference proteome</keyword>
<organism evidence="1 2">
    <name type="scientific">Tortispora caseinolytica NRRL Y-17796</name>
    <dbReference type="NCBI Taxonomy" id="767744"/>
    <lineage>
        <taxon>Eukaryota</taxon>
        <taxon>Fungi</taxon>
        <taxon>Dikarya</taxon>
        <taxon>Ascomycota</taxon>
        <taxon>Saccharomycotina</taxon>
        <taxon>Trigonopsidomycetes</taxon>
        <taxon>Trigonopsidales</taxon>
        <taxon>Trigonopsidaceae</taxon>
        <taxon>Tortispora</taxon>
    </lineage>
</organism>
<proteinExistence type="predicted"/>